<name>A0A017T513_9BACT</name>
<dbReference type="AlphaFoldDB" id="A0A017T513"/>
<dbReference type="GO" id="GO:0003824">
    <property type="term" value="F:catalytic activity"/>
    <property type="evidence" value="ECO:0007669"/>
    <property type="project" value="InterPro"/>
</dbReference>
<dbReference type="Proteomes" id="UP000019678">
    <property type="component" value="Unassembled WGS sequence"/>
</dbReference>
<dbReference type="SUPFAM" id="SSF102114">
    <property type="entry name" value="Radical SAM enzymes"/>
    <property type="match status" value="1"/>
</dbReference>
<dbReference type="Gene3D" id="3.80.30.20">
    <property type="entry name" value="tm_1862 like domain"/>
    <property type="match status" value="1"/>
</dbReference>
<dbReference type="InterPro" id="IPR007197">
    <property type="entry name" value="rSAM"/>
</dbReference>
<dbReference type="Pfam" id="PF19864">
    <property type="entry name" value="Radical_SAM_N2"/>
    <property type="match status" value="1"/>
</dbReference>
<dbReference type="InterPro" id="IPR058240">
    <property type="entry name" value="rSAM_sf"/>
</dbReference>
<keyword evidence="3" id="KW-1185">Reference proteome</keyword>
<accession>A0A017T513</accession>
<dbReference type="SFLD" id="SFLDG01082">
    <property type="entry name" value="B12-binding_domain_containing"/>
    <property type="match status" value="1"/>
</dbReference>
<dbReference type="eggNOG" id="COG1032">
    <property type="taxonomic scope" value="Bacteria"/>
</dbReference>
<feature type="domain" description="Radical SAM core" evidence="1">
    <location>
        <begin position="247"/>
        <end position="470"/>
    </location>
</feature>
<dbReference type="PROSITE" id="PS51918">
    <property type="entry name" value="RADICAL_SAM"/>
    <property type="match status" value="1"/>
</dbReference>
<evidence type="ECO:0000259" key="1">
    <source>
        <dbReference type="PROSITE" id="PS51918"/>
    </source>
</evidence>
<dbReference type="SMART" id="SM00729">
    <property type="entry name" value="Elp3"/>
    <property type="match status" value="1"/>
</dbReference>
<dbReference type="CDD" id="cd01335">
    <property type="entry name" value="Radical_SAM"/>
    <property type="match status" value="1"/>
</dbReference>
<dbReference type="EMBL" id="ASRX01000039">
    <property type="protein sequence ID" value="EYF04062.1"/>
    <property type="molecule type" value="Genomic_DNA"/>
</dbReference>
<dbReference type="SFLD" id="SFLDS00029">
    <property type="entry name" value="Radical_SAM"/>
    <property type="match status" value="1"/>
</dbReference>
<organism evidence="2 3">
    <name type="scientific">Chondromyces apiculatus DSM 436</name>
    <dbReference type="NCBI Taxonomy" id="1192034"/>
    <lineage>
        <taxon>Bacteria</taxon>
        <taxon>Pseudomonadati</taxon>
        <taxon>Myxococcota</taxon>
        <taxon>Polyangia</taxon>
        <taxon>Polyangiales</taxon>
        <taxon>Polyangiaceae</taxon>
        <taxon>Chondromyces</taxon>
    </lineage>
</organism>
<comment type="caution">
    <text evidence="2">The sequence shown here is derived from an EMBL/GenBank/DDBJ whole genome shotgun (WGS) entry which is preliminary data.</text>
</comment>
<reference evidence="2 3" key="1">
    <citation type="submission" date="2013-05" db="EMBL/GenBank/DDBJ databases">
        <title>Genome assembly of Chondromyces apiculatus DSM 436.</title>
        <authorList>
            <person name="Sharma G."/>
            <person name="Khatri I."/>
            <person name="Kaur C."/>
            <person name="Mayilraj S."/>
            <person name="Subramanian S."/>
        </authorList>
    </citation>
    <scope>NUCLEOTIDE SEQUENCE [LARGE SCALE GENOMIC DNA]</scope>
    <source>
        <strain evidence="2 3">DSM 436</strain>
    </source>
</reference>
<gene>
    <name evidence="2" type="ORF">CAP_4936</name>
</gene>
<dbReference type="STRING" id="1192034.CAP_4936"/>
<dbReference type="InterPro" id="IPR045784">
    <property type="entry name" value="Radical_SAM_N2"/>
</dbReference>
<protein>
    <recommendedName>
        <fullName evidence="1">Radical SAM core domain-containing protein</fullName>
    </recommendedName>
</protein>
<evidence type="ECO:0000313" key="3">
    <source>
        <dbReference type="Proteomes" id="UP000019678"/>
    </source>
</evidence>
<evidence type="ECO:0000313" key="2">
    <source>
        <dbReference type="EMBL" id="EYF04062.1"/>
    </source>
</evidence>
<dbReference type="Pfam" id="PF04055">
    <property type="entry name" value="Radical_SAM"/>
    <property type="match status" value="1"/>
</dbReference>
<dbReference type="PANTHER" id="PTHR42731:SF5">
    <property type="entry name" value="RADICAL SAM DOMAIN PROTEIN"/>
    <property type="match status" value="1"/>
</dbReference>
<dbReference type="GO" id="GO:0051536">
    <property type="term" value="F:iron-sulfur cluster binding"/>
    <property type="evidence" value="ECO:0007669"/>
    <property type="project" value="InterPro"/>
</dbReference>
<dbReference type="PANTHER" id="PTHR42731">
    <property type="entry name" value="SLL1084 PROTEIN"/>
    <property type="match status" value="1"/>
</dbReference>
<dbReference type="InterPro" id="IPR023404">
    <property type="entry name" value="rSAM_horseshoe"/>
</dbReference>
<sequence>MLALVLASNGAKIAVAACASRRDKGPSAAMARTSPLGSAIRRRLASETGRIDKQAPFQIALAYPSPYNAGMSSLGYLQIYKAIQSEPGMACERAFLPDEEHAKEKPLTYEGLRPLGDFPVIALSVAYELELAGVVRLLDGAGIPALREERDRRQPFIIAGGPLTFSNPLPLAPFVDAILMGEADTLVLDVLRVLREAPSREDALDALAQMAHVFVPARHPAGGWLPTVAQCDDALLPAWAPIRTPEAELSSMFLVETERGCSRGCAYCVMRRSTNGGMRIVPKERILGLIPADATRVGLVGAAVSDHPKIVEIVRTLAERGCEVGLSSLRPDRLTDDFVGALKLGGYRTLTTAMDGTSERVRESLERRARVRHLERAAELARKHGMARLKLYLMVGVPGETDADIDECVGFVTALSKVNPVALGIAPFCPKRNTPLSDAAFAGIDVVEARLERLRKGLRGRAEIRATSARWAWVEAVLAKGGEAEGRAVLEAARAGGNFRAWQRAFAKLVPEPPRKRSLPLATATAAPPRA</sequence>
<proteinExistence type="predicted"/>
<dbReference type="InterPro" id="IPR006638">
    <property type="entry name" value="Elp3/MiaA/NifB-like_rSAM"/>
</dbReference>